<dbReference type="InterPro" id="IPR006050">
    <property type="entry name" value="DNA_photolyase_N"/>
</dbReference>
<dbReference type="InterPro" id="IPR002081">
    <property type="entry name" value="Cryptochrome/DNA_photolyase_1"/>
</dbReference>
<dbReference type="PRINTS" id="PR00147">
    <property type="entry name" value="DNAPHOTLYASE"/>
</dbReference>
<reference evidence="7 8" key="1">
    <citation type="submission" date="2017-06" db="EMBL/GenBank/DDBJ databases">
        <authorList>
            <consortium name="Pathogen Informatics"/>
        </authorList>
    </citation>
    <scope>NUCLEOTIDE SEQUENCE [LARGE SCALE GENOMIC DNA]</scope>
    <source>
        <strain evidence="7 8">NCTC13039</strain>
    </source>
</reference>
<dbReference type="GO" id="GO:0003677">
    <property type="term" value="F:DNA binding"/>
    <property type="evidence" value="ECO:0007669"/>
    <property type="project" value="TreeGrafter"/>
</dbReference>
<sequence>MSVLWLRRDLRIEDLPALGAAAEAAAGGVVVPLFVLEAHLFEGCGAARLAALREALVSVQESYEGRLCVRVGDAAQVVPEVVREAGASSVHVSGESTPYGRVRGKRVLEALGEVPMVATGTPYAVSPGRVRKKDGTPYKVFSSFHSAWLDCGWDRPFPVPRGLDLGHRLESDEYEGLLGDGDGPAGVAHPDGWLQRWREFLQEGIAEYGDERDRPGVDGTSGMSEPLKFGLVHPRTLLADVADCAAAGSEGARTFVKELAWREFYADVLWHNPDSAWHDLGDGLAGMEYADPQKDAVTAELFEAWKEGVTGYPIVDAGMRQLRATGWMHNRVRMITASFLTKDLHVWWPYGARFFLEHLRDGDVASNNHGWQWVAGTGTDAAPYFRVFNPVRQGEKFDPDGSYVRQWVPELAHVSGGAVHMPWKAPDGYACGYPLPVVDHAQERVEALRRYEAARR</sequence>
<organism evidence="7 8">
    <name type="scientific">Dermatophilus congolensis</name>
    <dbReference type="NCBI Taxonomy" id="1863"/>
    <lineage>
        <taxon>Bacteria</taxon>
        <taxon>Bacillati</taxon>
        <taxon>Actinomycetota</taxon>
        <taxon>Actinomycetes</taxon>
        <taxon>Micrococcales</taxon>
        <taxon>Dermatophilaceae</taxon>
        <taxon>Dermatophilus</taxon>
    </lineage>
</organism>
<comment type="cofactor">
    <cofactor evidence="4">
        <name>FAD</name>
        <dbReference type="ChEBI" id="CHEBI:57692"/>
    </cofactor>
    <text evidence="4">Binds 1 FAD per subunit.</text>
</comment>
<evidence type="ECO:0000256" key="4">
    <source>
        <dbReference type="PIRSR" id="PIRSR602081-1"/>
    </source>
</evidence>
<keyword evidence="2 4" id="KW-0274">FAD</keyword>
<dbReference type="InterPro" id="IPR014729">
    <property type="entry name" value="Rossmann-like_a/b/a_fold"/>
</dbReference>
<dbReference type="InterPro" id="IPR036155">
    <property type="entry name" value="Crypto/Photolyase_N_sf"/>
</dbReference>
<protein>
    <submittedName>
        <fullName evidence="7">Deoxyribodipyrimidine photo-lyase</fullName>
        <ecNumber evidence="7">4.1.99.3</ecNumber>
    </submittedName>
</protein>
<dbReference type="Pfam" id="PF03441">
    <property type="entry name" value="FAD_binding_7"/>
    <property type="match status" value="1"/>
</dbReference>
<dbReference type="SUPFAM" id="SSF52425">
    <property type="entry name" value="Cryptochrome/photolyase, N-terminal domain"/>
    <property type="match status" value="1"/>
</dbReference>
<feature type="domain" description="Photolyase/cryptochrome alpha/beta" evidence="6">
    <location>
        <begin position="1"/>
        <end position="127"/>
    </location>
</feature>
<dbReference type="Gene3D" id="1.10.579.10">
    <property type="entry name" value="DNA Cyclobutane Dipyrimidine Photolyase, subunit A, domain 3"/>
    <property type="match status" value="1"/>
</dbReference>
<evidence type="ECO:0000256" key="2">
    <source>
        <dbReference type="ARBA" id="ARBA00022827"/>
    </source>
</evidence>
<dbReference type="InterPro" id="IPR005101">
    <property type="entry name" value="Cryptochr/Photolyase_FAD-bd"/>
</dbReference>
<feature type="binding site" evidence="4">
    <location>
        <begin position="361"/>
        <end position="363"/>
    </location>
    <ligand>
        <name>FAD</name>
        <dbReference type="ChEBI" id="CHEBI:57692"/>
    </ligand>
</feature>
<evidence type="ECO:0000313" key="8">
    <source>
        <dbReference type="Proteomes" id="UP000242637"/>
    </source>
</evidence>
<dbReference type="GO" id="GO:0006139">
    <property type="term" value="P:nucleobase-containing compound metabolic process"/>
    <property type="evidence" value="ECO:0007669"/>
    <property type="project" value="UniProtKB-ARBA"/>
</dbReference>
<evidence type="ECO:0000256" key="1">
    <source>
        <dbReference type="ARBA" id="ARBA00022630"/>
    </source>
</evidence>
<dbReference type="InterPro" id="IPR018394">
    <property type="entry name" value="DNA_photolyase_1_CS_C"/>
</dbReference>
<dbReference type="Pfam" id="PF00875">
    <property type="entry name" value="DNA_photolyase"/>
    <property type="match status" value="1"/>
</dbReference>
<dbReference type="PROSITE" id="PS00394">
    <property type="entry name" value="DNA_PHOTOLYASES_1_1"/>
    <property type="match status" value="1"/>
</dbReference>
<evidence type="ECO:0000256" key="5">
    <source>
        <dbReference type="RuleBase" id="RU004182"/>
    </source>
</evidence>
<evidence type="ECO:0000313" key="7">
    <source>
        <dbReference type="EMBL" id="SNV20672.1"/>
    </source>
</evidence>
<dbReference type="GO" id="GO:0071949">
    <property type="term" value="F:FAD binding"/>
    <property type="evidence" value="ECO:0007669"/>
    <property type="project" value="TreeGrafter"/>
</dbReference>
<proteinExistence type="inferred from homology"/>
<accession>A0A239VF09</accession>
<feature type="binding site" evidence="4">
    <location>
        <position position="255"/>
    </location>
    <ligand>
        <name>FAD</name>
        <dbReference type="ChEBI" id="CHEBI:57692"/>
    </ligand>
</feature>
<dbReference type="Proteomes" id="UP000242637">
    <property type="component" value="Chromosome 1"/>
</dbReference>
<dbReference type="InterPro" id="IPR036134">
    <property type="entry name" value="Crypto/Photolyase_FAD-like_sf"/>
</dbReference>
<gene>
    <name evidence="7" type="primary">phrA</name>
    <name evidence="7" type="ORF">SAMEA4475696_01071</name>
</gene>
<dbReference type="SUPFAM" id="SSF48173">
    <property type="entry name" value="Cryptochrome/photolyase FAD-binding domain"/>
    <property type="match status" value="1"/>
</dbReference>
<dbReference type="Gene3D" id="1.25.40.80">
    <property type="match status" value="1"/>
</dbReference>
<dbReference type="PANTHER" id="PTHR11455:SF9">
    <property type="entry name" value="CRYPTOCHROME CIRCADIAN CLOCK 5 ISOFORM X1"/>
    <property type="match status" value="1"/>
</dbReference>
<dbReference type="Gene3D" id="3.40.50.620">
    <property type="entry name" value="HUPs"/>
    <property type="match status" value="1"/>
</dbReference>
<dbReference type="KEGG" id="dco:SAMEA4475696_1071"/>
<name>A0A239VF09_9MICO</name>
<feature type="binding site" evidence="4">
    <location>
        <position position="208"/>
    </location>
    <ligand>
        <name>FAD</name>
        <dbReference type="ChEBI" id="CHEBI:57692"/>
    </ligand>
</feature>
<dbReference type="GO" id="GO:0006950">
    <property type="term" value="P:response to stress"/>
    <property type="evidence" value="ECO:0007669"/>
    <property type="project" value="UniProtKB-ARBA"/>
</dbReference>
<dbReference type="EC" id="4.1.99.3" evidence="7"/>
<evidence type="ECO:0000259" key="6">
    <source>
        <dbReference type="PROSITE" id="PS51645"/>
    </source>
</evidence>
<feature type="binding site" evidence="4">
    <location>
        <begin position="258"/>
        <end position="265"/>
    </location>
    <ligand>
        <name>FAD</name>
        <dbReference type="ChEBI" id="CHEBI:57692"/>
    </ligand>
</feature>
<keyword evidence="7" id="KW-0456">Lyase</keyword>
<dbReference type="STRING" id="1121387.GCA_000429885_01017"/>
<keyword evidence="3 5" id="KW-0157">Chromophore</keyword>
<dbReference type="AlphaFoldDB" id="A0A239VF09"/>
<dbReference type="PROSITE" id="PS51645">
    <property type="entry name" value="PHR_CRY_ALPHA_BETA"/>
    <property type="match status" value="1"/>
</dbReference>
<dbReference type="PANTHER" id="PTHR11455">
    <property type="entry name" value="CRYPTOCHROME"/>
    <property type="match status" value="1"/>
</dbReference>
<dbReference type="GO" id="GO:0009416">
    <property type="term" value="P:response to light stimulus"/>
    <property type="evidence" value="ECO:0007669"/>
    <property type="project" value="TreeGrafter"/>
</dbReference>
<evidence type="ECO:0000256" key="3">
    <source>
        <dbReference type="ARBA" id="ARBA00022991"/>
    </source>
</evidence>
<dbReference type="EMBL" id="LT906453">
    <property type="protein sequence ID" value="SNV20672.1"/>
    <property type="molecule type" value="Genomic_DNA"/>
</dbReference>
<dbReference type="GO" id="GO:0003904">
    <property type="term" value="F:deoxyribodipyrimidine photo-lyase activity"/>
    <property type="evidence" value="ECO:0007669"/>
    <property type="project" value="UniProtKB-EC"/>
</dbReference>
<comment type="similarity">
    <text evidence="5">Belongs to the DNA photolyase family.</text>
</comment>
<keyword evidence="8" id="KW-1185">Reference proteome</keyword>
<keyword evidence="1 4" id="KW-0285">Flavoprotein</keyword>
<feature type="binding site" evidence="4">
    <location>
        <begin position="220"/>
        <end position="224"/>
    </location>
    <ligand>
        <name>FAD</name>
        <dbReference type="ChEBI" id="CHEBI:57692"/>
    </ligand>
</feature>